<evidence type="ECO:0000313" key="1">
    <source>
        <dbReference type="EMBL" id="SEO19039.1"/>
    </source>
</evidence>
<dbReference type="OrthoDB" id="241157at2157"/>
<dbReference type="EMBL" id="FOCX01000009">
    <property type="protein sequence ID" value="SEO19039.1"/>
    <property type="molecule type" value="Genomic_DNA"/>
</dbReference>
<keyword evidence="2" id="KW-1185">Reference proteome</keyword>
<protein>
    <recommendedName>
        <fullName evidence="3">Transcriptional regulator</fullName>
    </recommendedName>
</protein>
<accession>A0A1H8MNZ6</accession>
<gene>
    <name evidence="1" type="ORF">SAMN05216388_100968</name>
</gene>
<proteinExistence type="predicted"/>
<organism evidence="1 2">
    <name type="scientific">Halorientalis persicus</name>
    <dbReference type="NCBI Taxonomy" id="1367881"/>
    <lineage>
        <taxon>Archaea</taxon>
        <taxon>Methanobacteriati</taxon>
        <taxon>Methanobacteriota</taxon>
        <taxon>Stenosarchaea group</taxon>
        <taxon>Halobacteria</taxon>
        <taxon>Halobacteriales</taxon>
        <taxon>Haloarculaceae</taxon>
        <taxon>Halorientalis</taxon>
    </lineage>
</organism>
<dbReference type="RefSeq" id="WP_092660052.1">
    <property type="nucleotide sequence ID" value="NZ_FOCX01000009.1"/>
</dbReference>
<evidence type="ECO:0000313" key="2">
    <source>
        <dbReference type="Proteomes" id="UP000198775"/>
    </source>
</evidence>
<sequence>MGEKLTLGPVMVDQILNALSDVTRRRILLLIAQDNPRSREEFIPDTVDDEGETEYMISLHHVHFPFLDDAGFINWGREADTIERGDNFEYLKPFLRVIVEHQGPGEAGSVPHKAG</sequence>
<evidence type="ECO:0008006" key="3">
    <source>
        <dbReference type="Google" id="ProtNLM"/>
    </source>
</evidence>
<dbReference type="Proteomes" id="UP000198775">
    <property type="component" value="Unassembled WGS sequence"/>
</dbReference>
<dbReference type="AlphaFoldDB" id="A0A1H8MNZ6"/>
<name>A0A1H8MNZ6_9EURY</name>
<reference evidence="2" key="1">
    <citation type="submission" date="2016-10" db="EMBL/GenBank/DDBJ databases">
        <authorList>
            <person name="Varghese N."/>
            <person name="Submissions S."/>
        </authorList>
    </citation>
    <scope>NUCLEOTIDE SEQUENCE [LARGE SCALE GENOMIC DNA]</scope>
    <source>
        <strain evidence="2">IBRC-M 10043</strain>
    </source>
</reference>